<accession>A0A6J3L7E5</accession>
<feature type="domain" description="Ig-like" evidence="10">
    <location>
        <begin position="146"/>
        <end position="231"/>
    </location>
</feature>
<keyword evidence="3" id="KW-0732">Signal</keyword>
<dbReference type="AlphaFoldDB" id="A0A6J3L7E5"/>
<feature type="domain" description="Ig-like" evidence="10">
    <location>
        <begin position="44"/>
        <end position="137"/>
    </location>
</feature>
<keyword evidence="11" id="KW-1185">Reference proteome</keyword>
<dbReference type="GO" id="GO:0043005">
    <property type="term" value="C:neuron projection"/>
    <property type="evidence" value="ECO:0007669"/>
    <property type="project" value="TreeGrafter"/>
</dbReference>
<evidence type="ECO:0000256" key="9">
    <source>
        <dbReference type="SAM" id="MobiDB-lite"/>
    </source>
</evidence>
<protein>
    <submittedName>
        <fullName evidence="12">Neurotrimin-like</fullName>
    </submittedName>
</protein>
<feature type="compositionally biased region" description="Low complexity" evidence="9">
    <location>
        <begin position="338"/>
        <end position="354"/>
    </location>
</feature>
<dbReference type="GeneID" id="117239622"/>
<reference evidence="12" key="1">
    <citation type="submission" date="2025-08" db="UniProtKB">
        <authorList>
            <consortium name="RefSeq"/>
        </authorList>
    </citation>
    <scope>IDENTIFICATION</scope>
    <source>
        <tissue evidence="12">Muscle</tissue>
    </source>
</reference>
<dbReference type="PANTHER" id="PTHR12231">
    <property type="entry name" value="CTX-RELATED TYPE I TRANSMEMBRANE PROTEIN"/>
    <property type="match status" value="1"/>
</dbReference>
<proteinExistence type="predicted"/>
<feature type="domain" description="Ig-like" evidence="10">
    <location>
        <begin position="242"/>
        <end position="335"/>
    </location>
</feature>
<evidence type="ECO:0000259" key="10">
    <source>
        <dbReference type="PROSITE" id="PS50835"/>
    </source>
</evidence>
<keyword evidence="7" id="KW-0325">Glycoprotein</keyword>
<organism evidence="11 12">
    <name type="scientific">Bombus vosnesenskii</name>
    <dbReference type="NCBI Taxonomy" id="207650"/>
    <lineage>
        <taxon>Eukaryota</taxon>
        <taxon>Metazoa</taxon>
        <taxon>Ecdysozoa</taxon>
        <taxon>Arthropoda</taxon>
        <taxon>Hexapoda</taxon>
        <taxon>Insecta</taxon>
        <taxon>Pterygota</taxon>
        <taxon>Neoptera</taxon>
        <taxon>Endopterygota</taxon>
        <taxon>Hymenoptera</taxon>
        <taxon>Apocrita</taxon>
        <taxon>Aculeata</taxon>
        <taxon>Apoidea</taxon>
        <taxon>Anthophila</taxon>
        <taxon>Apidae</taxon>
        <taxon>Bombus</taxon>
        <taxon>Pyrobombus</taxon>
    </lineage>
</organism>
<dbReference type="SUPFAM" id="SSF48726">
    <property type="entry name" value="Immunoglobulin"/>
    <property type="match status" value="3"/>
</dbReference>
<dbReference type="SMART" id="SM00409">
    <property type="entry name" value="IG"/>
    <property type="match status" value="3"/>
</dbReference>
<keyword evidence="8" id="KW-0393">Immunoglobulin domain</keyword>
<dbReference type="GO" id="GO:0005886">
    <property type="term" value="C:plasma membrane"/>
    <property type="evidence" value="ECO:0007669"/>
    <property type="project" value="UniProtKB-SubCell"/>
</dbReference>
<evidence type="ECO:0000313" key="12">
    <source>
        <dbReference type="RefSeq" id="XP_033361232.1"/>
    </source>
</evidence>
<evidence type="ECO:0000256" key="5">
    <source>
        <dbReference type="ARBA" id="ARBA00023136"/>
    </source>
</evidence>
<sequence>MFSERVKRVLETIGNRSRFFTTVFLVSTFAASVWTDNSTGSEGPSFTVPITNVTIPLGREAVLACVVANLSAFKVAWLRVDTQTILTIANHVITKNHRIGVTHTERKTWHLHIRDVSESDRGAYMCQINTDPMKSQTGYLDVVVPPDILDYMTSTDMIVREGSNVTLRCAAKGSPTPNITWRREDGETILLGNGEEVRIVEGFIFNITKINRLQMGAYLCIASNGIPPTVSKRIMLTVQFSPMISIQNQLVGAQEGQRMTLECNSEAFPKSINYWTKENNEIIKNGEKYNQTFSYNEYKVHMKLTISSVEMSDYGTYKCISKNSLGETDGSIKLYHIPTPTTQPRTTTTTPTSTSEEVENIQNSRQRPEPSVEPSPHQITDSSLPNIGRTDDIQLHGRANSGSYNDGENAVVTKGRKSIDGEVRPRRIDNTAQSMSSRGSSLNFLVQSTAAICIILLSALS</sequence>
<evidence type="ECO:0000256" key="8">
    <source>
        <dbReference type="ARBA" id="ARBA00023319"/>
    </source>
</evidence>
<dbReference type="InterPro" id="IPR051170">
    <property type="entry name" value="Neural/epithelial_adhesion"/>
</dbReference>
<dbReference type="PANTHER" id="PTHR12231:SF272">
    <property type="entry name" value="DPR-INTERACTING PROTEIN THETA"/>
    <property type="match status" value="1"/>
</dbReference>
<comment type="subcellular location">
    <subcellularLocation>
        <location evidence="1">Cell membrane</location>
    </subcellularLocation>
</comment>
<evidence type="ECO:0000256" key="4">
    <source>
        <dbReference type="ARBA" id="ARBA00022737"/>
    </source>
</evidence>
<dbReference type="InterPro" id="IPR036179">
    <property type="entry name" value="Ig-like_dom_sf"/>
</dbReference>
<dbReference type="PROSITE" id="PS50835">
    <property type="entry name" value="IG_LIKE"/>
    <property type="match status" value="3"/>
</dbReference>
<gene>
    <name evidence="12" type="primary">LOC117239622</name>
</gene>
<evidence type="ECO:0000313" key="11">
    <source>
        <dbReference type="Proteomes" id="UP000504631"/>
    </source>
</evidence>
<keyword evidence="5" id="KW-0472">Membrane</keyword>
<feature type="region of interest" description="Disordered" evidence="9">
    <location>
        <begin position="334"/>
        <end position="409"/>
    </location>
</feature>
<dbReference type="FunFam" id="2.60.40.10:FF:000392">
    <property type="entry name" value="CLUMA_CG000981, isoform A"/>
    <property type="match status" value="1"/>
</dbReference>
<dbReference type="InterPro" id="IPR007110">
    <property type="entry name" value="Ig-like_dom"/>
</dbReference>
<evidence type="ECO:0000256" key="6">
    <source>
        <dbReference type="ARBA" id="ARBA00023157"/>
    </source>
</evidence>
<dbReference type="InterPro" id="IPR013098">
    <property type="entry name" value="Ig_I-set"/>
</dbReference>
<dbReference type="Pfam" id="PF07679">
    <property type="entry name" value="I-set"/>
    <property type="match status" value="1"/>
</dbReference>
<dbReference type="InterPro" id="IPR003599">
    <property type="entry name" value="Ig_sub"/>
</dbReference>
<keyword evidence="6" id="KW-1015">Disulfide bond</keyword>
<dbReference type="Pfam" id="PF13927">
    <property type="entry name" value="Ig_3"/>
    <property type="match status" value="2"/>
</dbReference>
<dbReference type="KEGG" id="bvk:117239622"/>
<keyword evidence="2" id="KW-1003">Cell membrane</keyword>
<dbReference type="InterPro" id="IPR003598">
    <property type="entry name" value="Ig_sub2"/>
</dbReference>
<dbReference type="SMART" id="SM00408">
    <property type="entry name" value="IGc2"/>
    <property type="match status" value="3"/>
</dbReference>
<dbReference type="RefSeq" id="XP_033361232.1">
    <property type="nucleotide sequence ID" value="XM_033505341.1"/>
</dbReference>
<keyword evidence="4" id="KW-0677">Repeat</keyword>
<dbReference type="Proteomes" id="UP000504631">
    <property type="component" value="Unplaced"/>
</dbReference>
<dbReference type="InterPro" id="IPR013783">
    <property type="entry name" value="Ig-like_fold"/>
</dbReference>
<dbReference type="Gene3D" id="2.60.40.10">
    <property type="entry name" value="Immunoglobulins"/>
    <property type="match status" value="3"/>
</dbReference>
<evidence type="ECO:0000256" key="1">
    <source>
        <dbReference type="ARBA" id="ARBA00004236"/>
    </source>
</evidence>
<name>A0A6J3L7E5_9HYME</name>
<dbReference type="FunFam" id="2.60.40.10:FF:000376">
    <property type="entry name" value="CLUMA_CG000981, isoform A"/>
    <property type="match status" value="1"/>
</dbReference>
<evidence type="ECO:0000256" key="3">
    <source>
        <dbReference type="ARBA" id="ARBA00022729"/>
    </source>
</evidence>
<evidence type="ECO:0000256" key="2">
    <source>
        <dbReference type="ARBA" id="ARBA00022475"/>
    </source>
</evidence>
<dbReference type="FunFam" id="2.60.40.10:FF:000328">
    <property type="entry name" value="CLUMA_CG000981, isoform A"/>
    <property type="match status" value="1"/>
</dbReference>
<evidence type="ECO:0000256" key="7">
    <source>
        <dbReference type="ARBA" id="ARBA00023180"/>
    </source>
</evidence>